<keyword evidence="1" id="KW-0285">Flavoprotein</keyword>
<keyword evidence="5" id="KW-1185">Reference proteome</keyword>
<name>A0A1S2VRB9_9BACT</name>
<evidence type="ECO:0000313" key="5">
    <source>
        <dbReference type="Proteomes" id="UP000181790"/>
    </source>
</evidence>
<dbReference type="RefSeq" id="WP_071502132.1">
    <property type="nucleotide sequence ID" value="NZ_MORL01000002.1"/>
</dbReference>
<dbReference type="Proteomes" id="UP000181790">
    <property type="component" value="Unassembled WGS sequence"/>
</dbReference>
<dbReference type="PRINTS" id="PR00368">
    <property type="entry name" value="FADPNR"/>
</dbReference>
<comment type="caution">
    <text evidence="4">The sequence shown here is derived from an EMBL/GenBank/DDBJ whole genome shotgun (WGS) entry which is preliminary data.</text>
</comment>
<evidence type="ECO:0000256" key="1">
    <source>
        <dbReference type="ARBA" id="ARBA00022630"/>
    </source>
</evidence>
<dbReference type="PANTHER" id="PTHR48105">
    <property type="entry name" value="THIOREDOXIN REDUCTASE 1-RELATED-RELATED"/>
    <property type="match status" value="1"/>
</dbReference>
<dbReference type="GO" id="GO:0016491">
    <property type="term" value="F:oxidoreductase activity"/>
    <property type="evidence" value="ECO:0007669"/>
    <property type="project" value="UniProtKB-KW"/>
</dbReference>
<dbReference type="SUPFAM" id="SSF51905">
    <property type="entry name" value="FAD/NAD(P)-binding domain"/>
    <property type="match status" value="1"/>
</dbReference>
<reference evidence="4 5" key="1">
    <citation type="submission" date="2016-10" db="EMBL/GenBank/DDBJ databases">
        <title>Arsenicibacter rosenii gen. nov., sp. nov., an efficient arsenic-methylating bacterium isolated from an arsenic-contaminated paddy soil.</title>
        <authorList>
            <person name="Huang K."/>
        </authorList>
    </citation>
    <scope>NUCLEOTIDE SEQUENCE [LARGE SCALE GENOMIC DNA]</scope>
    <source>
        <strain evidence="4 5">SM-1</strain>
    </source>
</reference>
<dbReference type="EMBL" id="MORL01000002">
    <property type="protein sequence ID" value="OIN60338.1"/>
    <property type="molecule type" value="Genomic_DNA"/>
</dbReference>
<evidence type="ECO:0000259" key="3">
    <source>
        <dbReference type="Pfam" id="PF07992"/>
    </source>
</evidence>
<keyword evidence="2" id="KW-0560">Oxidoreductase</keyword>
<accession>A0A1S2VRB9</accession>
<dbReference type="OrthoDB" id="9806179at2"/>
<protein>
    <submittedName>
        <fullName evidence="4">Pyridine nucleotide-disulfide oxidoreductase</fullName>
    </submittedName>
</protein>
<feature type="domain" description="FAD/NAD(P)-binding" evidence="3">
    <location>
        <begin position="5"/>
        <end position="284"/>
    </location>
</feature>
<dbReference type="Gene3D" id="3.50.50.60">
    <property type="entry name" value="FAD/NAD(P)-binding domain"/>
    <property type="match status" value="2"/>
</dbReference>
<dbReference type="InterPro" id="IPR036188">
    <property type="entry name" value="FAD/NAD-bd_sf"/>
</dbReference>
<gene>
    <name evidence="4" type="ORF">BLX24_05795</name>
</gene>
<evidence type="ECO:0000256" key="2">
    <source>
        <dbReference type="ARBA" id="ARBA00023002"/>
    </source>
</evidence>
<sequence length="308" mass="32772">MKEPYDAAIIGGSFAGLSAALVLGRSMRHAVVIDAGKPCNRQTPASHNFLTHDGRPPGEILAEARRNVQRYPTVDLVAGTVITAAQTTGGFTLTTQAGEQLTARKLLLATGVADQMPPIPGFAECWGRSVLHCPFCHGYEVRNEPIGLLANGEMAHELARLIEQWSPNLTLFTNGPSTLTADQLADVRQLGIPVIEDEVQAILHQDGFMQAVQLADNRTVALTALFSRVPFTHHTDLADQLGCAYSETGHIAVDGMGQTNVAGVFAAGDCTTVMRQVAMAVAAGSKAGVAVNRVLRQDELARRKEVGS</sequence>
<dbReference type="AlphaFoldDB" id="A0A1S2VRB9"/>
<dbReference type="InterPro" id="IPR050097">
    <property type="entry name" value="Ferredoxin-NADP_redctase_2"/>
</dbReference>
<dbReference type="InterPro" id="IPR023753">
    <property type="entry name" value="FAD/NAD-binding_dom"/>
</dbReference>
<evidence type="ECO:0000313" key="4">
    <source>
        <dbReference type="EMBL" id="OIN60338.1"/>
    </source>
</evidence>
<dbReference type="PRINTS" id="PR00469">
    <property type="entry name" value="PNDRDTASEII"/>
</dbReference>
<dbReference type="Pfam" id="PF07992">
    <property type="entry name" value="Pyr_redox_2"/>
    <property type="match status" value="1"/>
</dbReference>
<proteinExistence type="predicted"/>
<organism evidence="4 5">
    <name type="scientific">Arsenicibacter rosenii</name>
    <dbReference type="NCBI Taxonomy" id="1750698"/>
    <lineage>
        <taxon>Bacteria</taxon>
        <taxon>Pseudomonadati</taxon>
        <taxon>Bacteroidota</taxon>
        <taxon>Cytophagia</taxon>
        <taxon>Cytophagales</taxon>
        <taxon>Spirosomataceae</taxon>
        <taxon>Arsenicibacter</taxon>
    </lineage>
</organism>